<dbReference type="EC" id="1.4.99.6" evidence="3"/>
<dbReference type="SUPFAM" id="SSF51905">
    <property type="entry name" value="FAD/NAD(P)-binding domain"/>
    <property type="match status" value="1"/>
</dbReference>
<dbReference type="InterPro" id="IPR006076">
    <property type="entry name" value="FAD-dep_OxRdtase"/>
</dbReference>
<organism evidence="3 4">
    <name type="scientific">Stieleria neptunia</name>
    <dbReference type="NCBI Taxonomy" id="2527979"/>
    <lineage>
        <taxon>Bacteria</taxon>
        <taxon>Pseudomonadati</taxon>
        <taxon>Planctomycetota</taxon>
        <taxon>Planctomycetia</taxon>
        <taxon>Pirellulales</taxon>
        <taxon>Pirellulaceae</taxon>
        <taxon>Stieleria</taxon>
    </lineage>
</organism>
<protein>
    <submittedName>
        <fullName evidence="3">D-amino acid dehydrogenase small subunit</fullName>
        <ecNumber evidence="3">1.4.99.6</ecNumber>
    </submittedName>
</protein>
<evidence type="ECO:0000313" key="4">
    <source>
        <dbReference type="Proteomes" id="UP000319004"/>
    </source>
</evidence>
<feature type="domain" description="FAD dependent oxidoreductase" evidence="2">
    <location>
        <begin position="6"/>
        <end position="399"/>
    </location>
</feature>
<dbReference type="Gene3D" id="3.50.50.60">
    <property type="entry name" value="FAD/NAD(P)-binding domain"/>
    <property type="match status" value="2"/>
</dbReference>
<dbReference type="Proteomes" id="UP000319004">
    <property type="component" value="Chromosome"/>
</dbReference>
<keyword evidence="1 3" id="KW-0560">Oxidoreductase</keyword>
<dbReference type="PANTHER" id="PTHR13847:SF289">
    <property type="entry name" value="GLYCINE OXIDASE"/>
    <property type="match status" value="1"/>
</dbReference>
<dbReference type="SUPFAM" id="SSF54373">
    <property type="entry name" value="FAD-linked reductases, C-terminal domain"/>
    <property type="match status" value="1"/>
</dbReference>
<sequence length="417" mass="44855">MSARSDVIVIGGGVIGCWTAWHLARAGCAVTVLDRDQIGSGASSGNCGFICPSHVHPLCAPGAVTNGLRMMAKFGGALSITPRWDPVLWGWLLRFAKHCNAADFRNASSARHALLKSSRSQYQTFAARHASQLQWQERGLLMVYRSVRDFETYEQTASQLRGEFGLRLDRYDGDAVLQLEPTLRDSLAGGWHFPDDAHLDPSALLAQLRHEIGESGGVIREQTAIESLHVDGAALTSVQTTGGERLSADAFVLATGAEASKWGRTLGCRIPVIPGKGYSVTFADATGMPKTPLIFEDDHVAVTPLGDSFRIGSTMQLTGLDRSIPPSRIELLKRSARQHLRVELPKASELAWAGWRPMMPDGLPCIGRSPRAANAFVAAGNGMIGMASGPATGQLAAELVLGNEPHLDPTPYRLGRF</sequence>
<evidence type="ECO:0000313" key="3">
    <source>
        <dbReference type="EMBL" id="QDV42440.1"/>
    </source>
</evidence>
<dbReference type="PROSITE" id="PS51257">
    <property type="entry name" value="PROKAR_LIPOPROTEIN"/>
    <property type="match status" value="1"/>
</dbReference>
<evidence type="ECO:0000256" key="1">
    <source>
        <dbReference type="ARBA" id="ARBA00023002"/>
    </source>
</evidence>
<dbReference type="InterPro" id="IPR036188">
    <property type="entry name" value="FAD/NAD-bd_sf"/>
</dbReference>
<dbReference type="KEGG" id="snep:Enr13x_22870"/>
<keyword evidence="4" id="KW-1185">Reference proteome</keyword>
<dbReference type="GO" id="GO:0016491">
    <property type="term" value="F:oxidoreductase activity"/>
    <property type="evidence" value="ECO:0007669"/>
    <property type="project" value="UniProtKB-KW"/>
</dbReference>
<evidence type="ECO:0000259" key="2">
    <source>
        <dbReference type="Pfam" id="PF01266"/>
    </source>
</evidence>
<dbReference type="OrthoDB" id="9794226at2"/>
<reference evidence="3 4" key="1">
    <citation type="submission" date="2019-03" db="EMBL/GenBank/DDBJ databases">
        <title>Deep-cultivation of Planctomycetes and their phenomic and genomic characterization uncovers novel biology.</title>
        <authorList>
            <person name="Wiegand S."/>
            <person name="Jogler M."/>
            <person name="Boedeker C."/>
            <person name="Pinto D."/>
            <person name="Vollmers J."/>
            <person name="Rivas-Marin E."/>
            <person name="Kohn T."/>
            <person name="Peeters S.H."/>
            <person name="Heuer A."/>
            <person name="Rast P."/>
            <person name="Oberbeckmann S."/>
            <person name="Bunk B."/>
            <person name="Jeske O."/>
            <person name="Meyerdierks A."/>
            <person name="Storesund J.E."/>
            <person name="Kallscheuer N."/>
            <person name="Luecker S."/>
            <person name="Lage O.M."/>
            <person name="Pohl T."/>
            <person name="Merkel B.J."/>
            <person name="Hornburger P."/>
            <person name="Mueller R.-W."/>
            <person name="Bruemmer F."/>
            <person name="Labrenz M."/>
            <person name="Spormann A.M."/>
            <person name="Op den Camp H."/>
            <person name="Overmann J."/>
            <person name="Amann R."/>
            <person name="Jetten M.S.M."/>
            <person name="Mascher T."/>
            <person name="Medema M.H."/>
            <person name="Devos D.P."/>
            <person name="Kaster A.-K."/>
            <person name="Ovreas L."/>
            <person name="Rohde M."/>
            <person name="Galperin M.Y."/>
            <person name="Jogler C."/>
        </authorList>
    </citation>
    <scope>NUCLEOTIDE SEQUENCE [LARGE SCALE GENOMIC DNA]</scope>
    <source>
        <strain evidence="3 4">Enr13</strain>
    </source>
</reference>
<dbReference type="Pfam" id="PF01266">
    <property type="entry name" value="DAO"/>
    <property type="match status" value="1"/>
</dbReference>
<dbReference type="EMBL" id="CP037423">
    <property type="protein sequence ID" value="QDV42440.1"/>
    <property type="molecule type" value="Genomic_DNA"/>
</dbReference>
<gene>
    <name evidence="3" type="primary">dadA</name>
    <name evidence="3" type="ORF">Enr13x_22870</name>
</gene>
<dbReference type="GO" id="GO:0005737">
    <property type="term" value="C:cytoplasm"/>
    <property type="evidence" value="ECO:0007669"/>
    <property type="project" value="TreeGrafter"/>
</dbReference>
<proteinExistence type="predicted"/>
<accession>A0A518HNM3</accession>
<dbReference type="PANTHER" id="PTHR13847">
    <property type="entry name" value="SARCOSINE DEHYDROGENASE-RELATED"/>
    <property type="match status" value="1"/>
</dbReference>
<dbReference type="Gene3D" id="3.30.9.10">
    <property type="entry name" value="D-Amino Acid Oxidase, subunit A, domain 2"/>
    <property type="match status" value="1"/>
</dbReference>
<name>A0A518HNM3_9BACT</name>
<dbReference type="RefSeq" id="WP_145386069.1">
    <property type="nucleotide sequence ID" value="NZ_CP037423.1"/>
</dbReference>
<dbReference type="AlphaFoldDB" id="A0A518HNM3"/>